<protein>
    <submittedName>
        <fullName evidence="2">Uncharacterized protein</fullName>
    </submittedName>
</protein>
<feature type="transmembrane region" description="Helical" evidence="1">
    <location>
        <begin position="30"/>
        <end position="54"/>
    </location>
</feature>
<keyword evidence="3" id="KW-1185">Reference proteome</keyword>
<feature type="transmembrane region" description="Helical" evidence="1">
    <location>
        <begin position="66"/>
        <end position="84"/>
    </location>
</feature>
<evidence type="ECO:0000313" key="2">
    <source>
        <dbReference type="EMBL" id="MDY0405290.1"/>
    </source>
</evidence>
<gene>
    <name evidence="2" type="ORF">P5G51_007650</name>
</gene>
<accession>A0ABU5CGE9</accession>
<reference evidence="2 3" key="1">
    <citation type="submission" date="2023-10" db="EMBL/GenBank/DDBJ databases">
        <title>179-bfca-hs.</title>
        <authorList>
            <person name="Miliotis G."/>
            <person name="Sengupta P."/>
            <person name="Hameed A."/>
            <person name="Chuvochina M."/>
            <person name="Mcdonagh F."/>
            <person name="Simpson A.C."/>
            <person name="Singh N.K."/>
            <person name="Rekha P.D."/>
            <person name="Raman K."/>
            <person name="Hugenholtz P."/>
            <person name="Venkateswaran K."/>
        </authorList>
    </citation>
    <scope>NUCLEOTIDE SEQUENCE [LARGE SCALE GENOMIC DNA]</scope>
    <source>
        <strain evidence="2 3">179-BFC-A-HS</strain>
    </source>
</reference>
<evidence type="ECO:0000256" key="1">
    <source>
        <dbReference type="SAM" id="Phobius"/>
    </source>
</evidence>
<sequence>MAPIGTFAAAVILFFYGLLIVRGFEGLAYWLLAFGFLLADIIATLLLPIIVRKWPAKKQQFSKRDLWGLFTMPLAACIITLINIDYQPYWIIEKGTELPDESASSHYQVSTISEGKKQISIHLDKRYVGKFIQVKKVSQRGNTNIILKIESNGEPEKTPFLKMGIDEIHDPLTVQTSEGQTIAPVEHRQKAVGSESRSFNSIIQKCIHYLYICFRFFHIAHMCTIFEHMEGTVGSEAGKICSGCRRGFVISATSKQGRYVYFFEL</sequence>
<name>A0ABU5CGE9_9BACI</name>
<feature type="transmembrane region" description="Helical" evidence="1">
    <location>
        <begin position="7"/>
        <end position="24"/>
    </location>
</feature>
<proteinExistence type="predicted"/>
<evidence type="ECO:0000313" key="3">
    <source>
        <dbReference type="Proteomes" id="UP001228376"/>
    </source>
</evidence>
<dbReference type="RefSeq" id="WP_320384468.1">
    <property type="nucleotide sequence ID" value="NZ_JAROCA020000001.1"/>
</dbReference>
<organism evidence="2 3">
    <name type="scientific">Tigheibacillus jepli</name>
    <dbReference type="NCBI Taxonomy" id="3035914"/>
    <lineage>
        <taxon>Bacteria</taxon>
        <taxon>Bacillati</taxon>
        <taxon>Bacillota</taxon>
        <taxon>Bacilli</taxon>
        <taxon>Bacillales</taxon>
        <taxon>Bacillaceae</taxon>
        <taxon>Tigheibacillus</taxon>
    </lineage>
</organism>
<comment type="caution">
    <text evidence="2">The sequence shown here is derived from an EMBL/GenBank/DDBJ whole genome shotgun (WGS) entry which is preliminary data.</text>
</comment>
<dbReference type="EMBL" id="JAROCA020000001">
    <property type="protein sequence ID" value="MDY0405290.1"/>
    <property type="molecule type" value="Genomic_DNA"/>
</dbReference>
<keyword evidence="1" id="KW-0812">Transmembrane</keyword>
<keyword evidence="1" id="KW-0472">Membrane</keyword>
<keyword evidence="1" id="KW-1133">Transmembrane helix</keyword>
<dbReference type="Proteomes" id="UP001228376">
    <property type="component" value="Unassembled WGS sequence"/>
</dbReference>